<comment type="caution">
    <text evidence="2">The sequence shown here is derived from an EMBL/GenBank/DDBJ whole genome shotgun (WGS) entry which is preliminary data.</text>
</comment>
<dbReference type="Pfam" id="PF02371">
    <property type="entry name" value="Transposase_20"/>
    <property type="match status" value="1"/>
</dbReference>
<dbReference type="EMBL" id="JAGKSP010000040">
    <property type="protein sequence ID" value="MBP3967361.1"/>
    <property type="molecule type" value="Genomic_DNA"/>
</dbReference>
<protein>
    <submittedName>
        <fullName evidence="2">Transposase</fullName>
    </submittedName>
</protein>
<proteinExistence type="predicted"/>
<evidence type="ECO:0000313" key="2">
    <source>
        <dbReference type="EMBL" id="MBP3967361.1"/>
    </source>
</evidence>
<name>A0ABS5CNE0_9BACL</name>
<dbReference type="InterPro" id="IPR003346">
    <property type="entry name" value="Transposase_20"/>
</dbReference>
<evidence type="ECO:0000259" key="1">
    <source>
        <dbReference type="Pfam" id="PF02371"/>
    </source>
</evidence>
<organism evidence="2 3">
    <name type="scientific">Paenibacillus lignilyticus</name>
    <dbReference type="NCBI Taxonomy" id="1172615"/>
    <lineage>
        <taxon>Bacteria</taxon>
        <taxon>Bacillati</taxon>
        <taxon>Bacillota</taxon>
        <taxon>Bacilli</taxon>
        <taxon>Bacillales</taxon>
        <taxon>Paenibacillaceae</taxon>
        <taxon>Paenibacillus</taxon>
    </lineage>
</organism>
<evidence type="ECO:0000313" key="3">
    <source>
        <dbReference type="Proteomes" id="UP000673394"/>
    </source>
</evidence>
<accession>A0ABS5CNE0</accession>
<gene>
    <name evidence="2" type="ORF">I8J30_32345</name>
</gene>
<sequence length="33" mass="3573">MAVELHEYKLIQSIPGIGTRNAASILAEVGEFD</sequence>
<keyword evidence="3" id="KW-1185">Reference proteome</keyword>
<feature type="domain" description="Transposase IS116/IS110/IS902 C-terminal" evidence="1">
    <location>
        <begin position="9"/>
        <end position="32"/>
    </location>
</feature>
<reference evidence="2 3" key="1">
    <citation type="submission" date="2021-04" db="EMBL/GenBank/DDBJ databases">
        <title>Paenibacillus sp. DLE-14 whole genome sequence.</title>
        <authorList>
            <person name="Ham Y.J."/>
        </authorList>
    </citation>
    <scope>NUCLEOTIDE SEQUENCE [LARGE SCALE GENOMIC DNA]</scope>
    <source>
        <strain evidence="2 3">DLE-14</strain>
    </source>
</reference>
<dbReference type="Proteomes" id="UP000673394">
    <property type="component" value="Unassembled WGS sequence"/>
</dbReference>